<evidence type="ECO:0000256" key="2">
    <source>
        <dbReference type="ARBA" id="ARBA00022448"/>
    </source>
</evidence>
<dbReference type="RefSeq" id="WP_245969799.1">
    <property type="nucleotide sequence ID" value="NZ_RBXL01000001.1"/>
</dbReference>
<organism evidence="12 13">
    <name type="scientific">Thiocapsa rosea</name>
    <dbReference type="NCBI Taxonomy" id="69360"/>
    <lineage>
        <taxon>Bacteria</taxon>
        <taxon>Pseudomonadati</taxon>
        <taxon>Pseudomonadota</taxon>
        <taxon>Gammaproteobacteria</taxon>
        <taxon>Chromatiales</taxon>
        <taxon>Chromatiaceae</taxon>
        <taxon>Thiocapsa</taxon>
    </lineage>
</organism>
<dbReference type="Pfam" id="PF00005">
    <property type="entry name" value="ABC_tran"/>
    <property type="match status" value="1"/>
</dbReference>
<evidence type="ECO:0000259" key="10">
    <source>
        <dbReference type="PROSITE" id="PS50893"/>
    </source>
</evidence>
<dbReference type="InterPro" id="IPR027417">
    <property type="entry name" value="P-loop_NTPase"/>
</dbReference>
<dbReference type="GO" id="GO:0034040">
    <property type="term" value="F:ATPase-coupled lipid transmembrane transporter activity"/>
    <property type="evidence" value="ECO:0007669"/>
    <property type="project" value="TreeGrafter"/>
</dbReference>
<keyword evidence="2" id="KW-0813">Transport</keyword>
<evidence type="ECO:0000256" key="4">
    <source>
        <dbReference type="ARBA" id="ARBA00022692"/>
    </source>
</evidence>
<dbReference type="InterPro" id="IPR003439">
    <property type="entry name" value="ABC_transporter-like_ATP-bd"/>
</dbReference>
<dbReference type="SUPFAM" id="SSF90123">
    <property type="entry name" value="ABC transporter transmembrane region"/>
    <property type="match status" value="1"/>
</dbReference>
<keyword evidence="6" id="KW-0067">ATP-binding</keyword>
<dbReference type="PANTHER" id="PTHR24221:SF654">
    <property type="entry name" value="ATP-BINDING CASSETTE SUB-FAMILY B MEMBER 6"/>
    <property type="match status" value="1"/>
</dbReference>
<feature type="transmembrane region" description="Helical" evidence="9">
    <location>
        <begin position="272"/>
        <end position="291"/>
    </location>
</feature>
<dbReference type="EMBL" id="RBXL01000001">
    <property type="protein sequence ID" value="RKT47399.1"/>
    <property type="molecule type" value="Genomic_DNA"/>
</dbReference>
<protein>
    <submittedName>
        <fullName evidence="12">HlyD family secretion protein</fullName>
    </submittedName>
</protein>
<feature type="domain" description="ABC transporter" evidence="10">
    <location>
        <begin position="372"/>
        <end position="609"/>
    </location>
</feature>
<evidence type="ECO:0000256" key="8">
    <source>
        <dbReference type="ARBA" id="ARBA00023136"/>
    </source>
</evidence>
<evidence type="ECO:0000259" key="11">
    <source>
        <dbReference type="PROSITE" id="PS50929"/>
    </source>
</evidence>
<evidence type="ECO:0000256" key="5">
    <source>
        <dbReference type="ARBA" id="ARBA00022741"/>
    </source>
</evidence>
<feature type="transmembrane region" description="Helical" evidence="9">
    <location>
        <begin position="186"/>
        <end position="204"/>
    </location>
</feature>
<proteinExistence type="predicted"/>
<dbReference type="Proteomes" id="UP000274556">
    <property type="component" value="Unassembled WGS sequence"/>
</dbReference>
<dbReference type="SUPFAM" id="SSF52540">
    <property type="entry name" value="P-loop containing nucleoside triphosphate hydrolases"/>
    <property type="match status" value="1"/>
</dbReference>
<evidence type="ECO:0000256" key="3">
    <source>
        <dbReference type="ARBA" id="ARBA00022475"/>
    </source>
</evidence>
<evidence type="ECO:0000313" key="13">
    <source>
        <dbReference type="Proteomes" id="UP000274556"/>
    </source>
</evidence>
<keyword evidence="13" id="KW-1185">Reference proteome</keyword>
<keyword evidence="4 9" id="KW-0812">Transmembrane</keyword>
<dbReference type="Gene3D" id="1.20.1560.10">
    <property type="entry name" value="ABC transporter type 1, transmembrane domain"/>
    <property type="match status" value="1"/>
</dbReference>
<dbReference type="GO" id="GO:0005524">
    <property type="term" value="F:ATP binding"/>
    <property type="evidence" value="ECO:0007669"/>
    <property type="project" value="UniProtKB-KW"/>
</dbReference>
<feature type="domain" description="ABC transmembrane type-1" evidence="11">
    <location>
        <begin position="66"/>
        <end position="330"/>
    </location>
</feature>
<dbReference type="Gene3D" id="3.40.50.300">
    <property type="entry name" value="P-loop containing nucleotide triphosphate hydrolases"/>
    <property type="match status" value="1"/>
</dbReference>
<dbReference type="PROSITE" id="PS50929">
    <property type="entry name" value="ABC_TM1F"/>
    <property type="match status" value="1"/>
</dbReference>
<evidence type="ECO:0000256" key="7">
    <source>
        <dbReference type="ARBA" id="ARBA00022989"/>
    </source>
</evidence>
<dbReference type="InterPro" id="IPR039421">
    <property type="entry name" value="Type_1_exporter"/>
</dbReference>
<dbReference type="GO" id="GO:0005886">
    <property type="term" value="C:plasma membrane"/>
    <property type="evidence" value="ECO:0007669"/>
    <property type="project" value="UniProtKB-SubCell"/>
</dbReference>
<reference evidence="12 13" key="1">
    <citation type="submission" date="2018-10" db="EMBL/GenBank/DDBJ databases">
        <title>Genomic Encyclopedia of Archaeal and Bacterial Type Strains, Phase II (KMG-II): from individual species to whole genera.</title>
        <authorList>
            <person name="Goeker M."/>
        </authorList>
    </citation>
    <scope>NUCLEOTIDE SEQUENCE [LARGE SCALE GENOMIC DNA]</scope>
    <source>
        <strain evidence="12 13">DSM 235</strain>
    </source>
</reference>
<dbReference type="FunFam" id="3.40.50.300:FF:000221">
    <property type="entry name" value="Multidrug ABC transporter ATP-binding protein"/>
    <property type="match status" value="1"/>
</dbReference>
<dbReference type="GO" id="GO:0140359">
    <property type="term" value="F:ABC-type transporter activity"/>
    <property type="evidence" value="ECO:0007669"/>
    <property type="project" value="InterPro"/>
</dbReference>
<keyword evidence="3" id="KW-1003">Cell membrane</keyword>
<comment type="caution">
    <text evidence="12">The sequence shown here is derived from an EMBL/GenBank/DDBJ whole genome shotgun (WGS) entry which is preliminary data.</text>
</comment>
<dbReference type="InterPro" id="IPR017871">
    <property type="entry name" value="ABC_transporter-like_CS"/>
</dbReference>
<dbReference type="InterPro" id="IPR036640">
    <property type="entry name" value="ABC1_TM_sf"/>
</dbReference>
<feature type="transmembrane region" description="Helical" evidence="9">
    <location>
        <begin position="81"/>
        <end position="103"/>
    </location>
</feature>
<evidence type="ECO:0000256" key="1">
    <source>
        <dbReference type="ARBA" id="ARBA00004651"/>
    </source>
</evidence>
<name>A0A495VDH7_9GAMM</name>
<dbReference type="PROSITE" id="PS50893">
    <property type="entry name" value="ABC_TRANSPORTER_2"/>
    <property type="match status" value="1"/>
</dbReference>
<evidence type="ECO:0000256" key="9">
    <source>
        <dbReference type="SAM" id="Phobius"/>
    </source>
</evidence>
<feature type="transmembrane region" description="Helical" evidence="9">
    <location>
        <begin position="161"/>
        <end position="180"/>
    </location>
</feature>
<dbReference type="GO" id="GO:0016887">
    <property type="term" value="F:ATP hydrolysis activity"/>
    <property type="evidence" value="ECO:0007669"/>
    <property type="project" value="InterPro"/>
</dbReference>
<dbReference type="SMART" id="SM00382">
    <property type="entry name" value="AAA"/>
    <property type="match status" value="1"/>
</dbReference>
<dbReference type="InterPro" id="IPR003593">
    <property type="entry name" value="AAA+_ATPase"/>
</dbReference>
<dbReference type="PROSITE" id="PS00211">
    <property type="entry name" value="ABC_TRANSPORTER_1"/>
    <property type="match status" value="1"/>
</dbReference>
<feature type="transmembrane region" description="Helical" evidence="9">
    <location>
        <begin position="26"/>
        <end position="51"/>
    </location>
</feature>
<accession>A0A495VDH7</accession>
<gene>
    <name evidence="12" type="ORF">BDD21_4967</name>
</gene>
<evidence type="ECO:0000256" key="6">
    <source>
        <dbReference type="ARBA" id="ARBA00022840"/>
    </source>
</evidence>
<dbReference type="Pfam" id="PF00664">
    <property type="entry name" value="ABC_membrane"/>
    <property type="match status" value="1"/>
</dbReference>
<keyword evidence="7 9" id="KW-1133">Transmembrane helix</keyword>
<dbReference type="AlphaFoldDB" id="A0A495VDH7"/>
<dbReference type="PANTHER" id="PTHR24221">
    <property type="entry name" value="ATP-BINDING CASSETTE SUB-FAMILY B"/>
    <property type="match status" value="1"/>
</dbReference>
<keyword evidence="8 9" id="KW-0472">Membrane</keyword>
<dbReference type="InterPro" id="IPR011527">
    <property type="entry name" value="ABC1_TM_dom"/>
</dbReference>
<evidence type="ECO:0000313" key="12">
    <source>
        <dbReference type="EMBL" id="RKT47399.1"/>
    </source>
</evidence>
<comment type="subcellular location">
    <subcellularLocation>
        <location evidence="1">Cell membrane</location>
        <topology evidence="1">Multi-pass membrane protein</topology>
    </subcellularLocation>
</comment>
<sequence length="610" mass="67064">MSEPQNMLRLLRDINRVLSPAQVRQVLGIQALVLLMAFVEIASVVAIAPFMSVVADMSRLEGEGMLARLYELTGFQTPNQFLLYLGIAILLILVVSSLISMYGTWTISKYSHKLGAELSTQLFSYYLNRPWLYHASVPSSVLIHKLAGELPRFTGNVVSSLLYTNAAAVFAVLMVGGLVIYDAVIALVGVAVFGGCYWLLFYWVRARLKRGGIELSRTNQFRYKLITEALGGVKELMLLGRQQTFVDAFRESSHSLARVQVQNATLSDAPKYAIELAAFGSLIALVLYLLSAKDGDMGRVLPTLAVYAFAAYKLLPAFQQIYRGLATLQGGLPAFRSIEEDLRRCLADKAVRAAPTDKPVSSDERLTAQSEILFEQVSFRYPNKTTFALDCVDLRIPARKVVGLVGPSGSGKSTTVDLLLGLVSPNAGQIKIDGQALQASNLPAWQRGLGFVPQRIFLADSSIRENIAFGVPAERIDDQRVRNAARMAHLDELLASLPLGLETQVGERGVQLSGGQSQRVGIARALYHDADLLVLDEATAALDGITEQLIMDAIHDFSGTKTIVIIAHRLTTVQDCDIIYFMQDGRIVDQGRFEELAFRNEIFRKMALID</sequence>
<keyword evidence="5" id="KW-0547">Nucleotide-binding</keyword>